<dbReference type="EMBL" id="JAVHNS010000001">
    <property type="protein sequence ID" value="KAK6362934.1"/>
    <property type="molecule type" value="Genomic_DNA"/>
</dbReference>
<evidence type="ECO:0000256" key="2">
    <source>
        <dbReference type="SAM" id="Phobius"/>
    </source>
</evidence>
<keyword evidence="2" id="KW-0812">Transmembrane</keyword>
<keyword evidence="2" id="KW-0472">Membrane</keyword>
<keyword evidence="2" id="KW-1133">Transmembrane helix</keyword>
<organism evidence="3 4">
    <name type="scientific">Orbilia blumenaviensis</name>
    <dbReference type="NCBI Taxonomy" id="1796055"/>
    <lineage>
        <taxon>Eukaryota</taxon>
        <taxon>Fungi</taxon>
        <taxon>Dikarya</taxon>
        <taxon>Ascomycota</taxon>
        <taxon>Pezizomycotina</taxon>
        <taxon>Orbiliomycetes</taxon>
        <taxon>Orbiliales</taxon>
        <taxon>Orbiliaceae</taxon>
        <taxon>Orbilia</taxon>
    </lineage>
</organism>
<feature type="transmembrane region" description="Helical" evidence="2">
    <location>
        <begin position="322"/>
        <end position="343"/>
    </location>
</feature>
<dbReference type="Proteomes" id="UP001373714">
    <property type="component" value="Unassembled WGS sequence"/>
</dbReference>
<feature type="transmembrane region" description="Helical" evidence="2">
    <location>
        <begin position="212"/>
        <end position="231"/>
    </location>
</feature>
<feature type="region of interest" description="Disordered" evidence="1">
    <location>
        <begin position="99"/>
        <end position="119"/>
    </location>
</feature>
<accession>A0AAV9VLD7</accession>
<comment type="caution">
    <text evidence="3">The sequence shown here is derived from an EMBL/GenBank/DDBJ whole genome shotgun (WGS) entry which is preliminary data.</text>
</comment>
<evidence type="ECO:0000313" key="3">
    <source>
        <dbReference type="EMBL" id="KAK6362934.1"/>
    </source>
</evidence>
<sequence>MSQPSTDPDPLPERAAIPPQHLSRPVPKHQRKLSPKFGVALSRSDVGSGDGADDGGGEPSDGGLSRPAPAVIRPDNASSSAVGRNVELIAELERGPFRTDRTLDASPNNGIEQFTQERPSRNPYERTIWNKFTESLITVPYMAKISMYRTLVILWNFPDYVVRAKRRIFSPPPKPQTLPNPATVPIVGAAPKSPGRAEKALKWMFTNEKLQFYGFLFTLALNGAFGYWVWVHVNVYLDPHTWRLRRLVTSSLNAWTAFTSLEIWVAIMLGIWNLGGAYLILIGFALLSRWTFKYSGLKWLLERRRTKPKPVRVAGAKPSSQWISYLTTTVGLFFLILILWPILASTIPAPRSRIDRYPKRCEGGDWDFRVILDGRVNPANLTMGKVAIREMKGDNLGRDVVYLTEGYVNTTWMRTEEKVVLKRITIPPPEGGVYVSEVTYRFPYMETVWEKAGWRSLPDVKRERGGNYTVILRDSGTGRNETLNGRFPYLDDHSGLRLDEMALIPDVKRSWRTIASSSESCPWGPDAKLLENTDVTARDMAGEGYPVLLTDMTKFGRCAELTVCANRRRQVVDGLPWAVGEEGKKVLDAMLVVPLGLILVEQIRWGSCCGDGFEPYKARPP</sequence>
<protein>
    <submittedName>
        <fullName evidence="3">Uncharacterized protein</fullName>
    </submittedName>
</protein>
<feature type="region of interest" description="Disordered" evidence="1">
    <location>
        <begin position="1"/>
        <end position="79"/>
    </location>
</feature>
<keyword evidence="4" id="KW-1185">Reference proteome</keyword>
<name>A0AAV9VLD7_9PEZI</name>
<proteinExistence type="predicted"/>
<feature type="compositionally biased region" description="Polar residues" evidence="1">
    <location>
        <begin position="105"/>
        <end position="117"/>
    </location>
</feature>
<reference evidence="3 4" key="1">
    <citation type="submission" date="2019-10" db="EMBL/GenBank/DDBJ databases">
        <authorList>
            <person name="Palmer J.M."/>
        </authorList>
    </citation>
    <scope>NUCLEOTIDE SEQUENCE [LARGE SCALE GENOMIC DNA]</scope>
    <source>
        <strain evidence="3 4">TWF730</strain>
    </source>
</reference>
<gene>
    <name evidence="3" type="ORF">TWF730_000385</name>
</gene>
<evidence type="ECO:0000256" key="1">
    <source>
        <dbReference type="SAM" id="MobiDB-lite"/>
    </source>
</evidence>
<dbReference type="AlphaFoldDB" id="A0AAV9VLD7"/>
<evidence type="ECO:0000313" key="4">
    <source>
        <dbReference type="Proteomes" id="UP001373714"/>
    </source>
</evidence>